<evidence type="ECO:0000256" key="1">
    <source>
        <dbReference type="SAM" id="Phobius"/>
    </source>
</evidence>
<keyword evidence="1" id="KW-0472">Membrane</keyword>
<feature type="transmembrane region" description="Helical" evidence="1">
    <location>
        <begin position="56"/>
        <end position="77"/>
    </location>
</feature>
<dbReference type="OrthoDB" id="4775598at2"/>
<gene>
    <name evidence="2" type="ORF">SAMN04489747_2886</name>
</gene>
<evidence type="ECO:0000313" key="3">
    <source>
        <dbReference type="Proteomes" id="UP000198546"/>
    </source>
</evidence>
<name>A0A1G7B9G4_9ACTN</name>
<feature type="transmembrane region" description="Helical" evidence="1">
    <location>
        <begin position="20"/>
        <end position="44"/>
    </location>
</feature>
<dbReference type="AlphaFoldDB" id="A0A1G7B9G4"/>
<accession>A0A1G7B9G4</accession>
<protein>
    <recommendedName>
        <fullName evidence="4">DUF4190 domain-containing protein</fullName>
    </recommendedName>
</protein>
<proteinExistence type="predicted"/>
<dbReference type="RefSeq" id="WP_090594514.1">
    <property type="nucleotide sequence ID" value="NZ_LT629688.1"/>
</dbReference>
<sequence>MSAYDASAAPAGSSYPGKGLGIAGLITSVFCGGLIGLILSIVAYRQSKKAGVKNNIALAGIVVGALVLVLVIIGWAVGGAALFGVYQACQELGPGVHEVDGVQYTCG</sequence>
<dbReference type="Proteomes" id="UP000198546">
    <property type="component" value="Chromosome i"/>
</dbReference>
<organism evidence="2 3">
    <name type="scientific">Auraticoccus monumenti</name>
    <dbReference type="NCBI Taxonomy" id="675864"/>
    <lineage>
        <taxon>Bacteria</taxon>
        <taxon>Bacillati</taxon>
        <taxon>Actinomycetota</taxon>
        <taxon>Actinomycetes</taxon>
        <taxon>Propionibacteriales</taxon>
        <taxon>Propionibacteriaceae</taxon>
        <taxon>Auraticoccus</taxon>
    </lineage>
</organism>
<dbReference type="STRING" id="675864.SAMN04489747_2886"/>
<evidence type="ECO:0008006" key="4">
    <source>
        <dbReference type="Google" id="ProtNLM"/>
    </source>
</evidence>
<keyword evidence="3" id="KW-1185">Reference proteome</keyword>
<evidence type="ECO:0000313" key="2">
    <source>
        <dbReference type="EMBL" id="SDE23739.1"/>
    </source>
</evidence>
<dbReference type="EMBL" id="LT629688">
    <property type="protein sequence ID" value="SDE23739.1"/>
    <property type="molecule type" value="Genomic_DNA"/>
</dbReference>
<reference evidence="2 3" key="1">
    <citation type="submission" date="2016-10" db="EMBL/GenBank/DDBJ databases">
        <authorList>
            <person name="de Groot N.N."/>
        </authorList>
    </citation>
    <scope>NUCLEOTIDE SEQUENCE [LARGE SCALE GENOMIC DNA]</scope>
    <source>
        <strain evidence="2 3">MON 2.2</strain>
    </source>
</reference>
<keyword evidence="1" id="KW-1133">Transmembrane helix</keyword>
<keyword evidence="1" id="KW-0812">Transmembrane</keyword>